<dbReference type="FunFam" id="2.60.40.10:FF:000791">
    <property type="entry name" value="Two-component system sensor histidine kinase/response regulator"/>
    <property type="match status" value="1"/>
</dbReference>
<dbReference type="PANTHER" id="PTHR43547">
    <property type="entry name" value="TWO-COMPONENT HISTIDINE KINASE"/>
    <property type="match status" value="1"/>
</dbReference>
<organism evidence="15 16">
    <name type="scientific">Mucilaginibacter gossypii</name>
    <dbReference type="NCBI Taxonomy" id="551996"/>
    <lineage>
        <taxon>Bacteria</taxon>
        <taxon>Pseudomonadati</taxon>
        <taxon>Bacteroidota</taxon>
        <taxon>Sphingobacteriia</taxon>
        <taxon>Sphingobacteriales</taxon>
        <taxon>Sphingobacteriaceae</taxon>
        <taxon>Mucilaginibacter</taxon>
    </lineage>
</organism>
<dbReference type="InterPro" id="IPR001789">
    <property type="entry name" value="Sig_transdc_resp-reg_receiver"/>
</dbReference>
<evidence type="ECO:0000313" key="16">
    <source>
        <dbReference type="Proteomes" id="UP000199705"/>
    </source>
</evidence>
<dbReference type="CDD" id="cd00146">
    <property type="entry name" value="PKD"/>
    <property type="match status" value="1"/>
</dbReference>
<feature type="transmembrane region" description="Helical" evidence="12">
    <location>
        <begin position="802"/>
        <end position="822"/>
    </location>
</feature>
<keyword evidence="16" id="KW-1185">Reference proteome</keyword>
<dbReference type="InterPro" id="IPR005467">
    <property type="entry name" value="His_kinase_dom"/>
</dbReference>
<feature type="domain" description="Response regulatory" evidence="14">
    <location>
        <begin position="1114"/>
        <end position="1228"/>
    </location>
</feature>
<dbReference type="Pfam" id="PF02518">
    <property type="entry name" value="HATPase_c"/>
    <property type="match status" value="1"/>
</dbReference>
<dbReference type="InterPro" id="IPR011047">
    <property type="entry name" value="Quinoprotein_ADH-like_sf"/>
</dbReference>
<evidence type="ECO:0000256" key="5">
    <source>
        <dbReference type="ARBA" id="ARBA00022741"/>
    </source>
</evidence>
<dbReference type="GO" id="GO:0000155">
    <property type="term" value="F:phosphorelay sensor kinase activity"/>
    <property type="evidence" value="ECO:0007669"/>
    <property type="project" value="InterPro"/>
</dbReference>
<dbReference type="Pfam" id="PF00512">
    <property type="entry name" value="HisKA"/>
    <property type="match status" value="1"/>
</dbReference>
<keyword evidence="12" id="KW-0472">Membrane</keyword>
<dbReference type="SUPFAM" id="SSF52172">
    <property type="entry name" value="CheY-like"/>
    <property type="match status" value="2"/>
</dbReference>
<dbReference type="Pfam" id="PF07495">
    <property type="entry name" value="Y_Y_Y"/>
    <property type="match status" value="1"/>
</dbReference>
<dbReference type="PANTHER" id="PTHR43547:SF2">
    <property type="entry name" value="HYBRID SIGNAL TRANSDUCTION HISTIDINE KINASE C"/>
    <property type="match status" value="1"/>
</dbReference>
<dbReference type="Proteomes" id="UP000199705">
    <property type="component" value="Unassembled WGS sequence"/>
</dbReference>
<dbReference type="InterPro" id="IPR004358">
    <property type="entry name" value="Sig_transdc_His_kin-like_C"/>
</dbReference>
<keyword evidence="6 15" id="KW-0418">Kinase</keyword>
<dbReference type="InterPro" id="IPR036097">
    <property type="entry name" value="HisK_dim/P_sf"/>
</dbReference>
<dbReference type="PROSITE" id="PS50110">
    <property type="entry name" value="RESPONSE_REGULATORY"/>
    <property type="match status" value="2"/>
</dbReference>
<evidence type="ECO:0000256" key="9">
    <source>
        <dbReference type="ARBA" id="ARBA00064003"/>
    </source>
</evidence>
<feature type="modified residue" description="4-aspartylphosphate" evidence="11">
    <location>
        <position position="1309"/>
    </location>
</feature>
<dbReference type="CDD" id="cd00082">
    <property type="entry name" value="HisKA"/>
    <property type="match status" value="1"/>
</dbReference>
<evidence type="ECO:0000256" key="2">
    <source>
        <dbReference type="ARBA" id="ARBA00012438"/>
    </source>
</evidence>
<dbReference type="SUPFAM" id="SSF63829">
    <property type="entry name" value="Calcium-dependent phosphotriesterase"/>
    <property type="match status" value="1"/>
</dbReference>
<dbReference type="Pfam" id="PF07494">
    <property type="entry name" value="Reg_prop"/>
    <property type="match status" value="9"/>
</dbReference>
<feature type="modified residue" description="4-aspartylphosphate" evidence="11">
    <location>
        <position position="1165"/>
    </location>
</feature>
<evidence type="ECO:0000256" key="4">
    <source>
        <dbReference type="ARBA" id="ARBA00022679"/>
    </source>
</evidence>
<evidence type="ECO:0000256" key="7">
    <source>
        <dbReference type="ARBA" id="ARBA00022840"/>
    </source>
</evidence>
<dbReference type="Gene3D" id="2.130.10.10">
    <property type="entry name" value="YVTN repeat-like/Quinoprotein amine dehydrogenase"/>
    <property type="match status" value="2"/>
</dbReference>
<dbReference type="Gene3D" id="2.60.40.10">
    <property type="entry name" value="Immunoglobulins"/>
    <property type="match status" value="1"/>
</dbReference>
<proteinExistence type="predicted"/>
<keyword evidence="12" id="KW-1133">Transmembrane helix</keyword>
<dbReference type="CDD" id="cd16922">
    <property type="entry name" value="HATPase_EvgS-ArcB-TorS-like"/>
    <property type="match status" value="1"/>
</dbReference>
<dbReference type="PRINTS" id="PR00344">
    <property type="entry name" value="BCTRLSENSOR"/>
</dbReference>
<dbReference type="InterPro" id="IPR003594">
    <property type="entry name" value="HATPase_dom"/>
</dbReference>
<evidence type="ECO:0000256" key="6">
    <source>
        <dbReference type="ARBA" id="ARBA00022777"/>
    </source>
</evidence>
<dbReference type="SMART" id="SM00388">
    <property type="entry name" value="HisKA"/>
    <property type="match status" value="1"/>
</dbReference>
<keyword evidence="12" id="KW-0812">Transmembrane</keyword>
<feature type="domain" description="Response regulatory" evidence="14">
    <location>
        <begin position="1260"/>
        <end position="1375"/>
    </location>
</feature>
<evidence type="ECO:0000259" key="13">
    <source>
        <dbReference type="PROSITE" id="PS50109"/>
    </source>
</evidence>
<dbReference type="InterPro" id="IPR011123">
    <property type="entry name" value="Y_Y_Y"/>
</dbReference>
<evidence type="ECO:0000256" key="11">
    <source>
        <dbReference type="PROSITE-ProRule" id="PRU00169"/>
    </source>
</evidence>
<keyword evidence="8" id="KW-0902">Two-component regulatory system</keyword>
<dbReference type="Pfam" id="PF00072">
    <property type="entry name" value="Response_reg"/>
    <property type="match status" value="2"/>
</dbReference>
<dbReference type="EC" id="2.7.13.3" evidence="2"/>
<reference evidence="16" key="1">
    <citation type="submission" date="2016-10" db="EMBL/GenBank/DDBJ databases">
        <authorList>
            <person name="Varghese N."/>
            <person name="Submissions S."/>
        </authorList>
    </citation>
    <scope>NUCLEOTIDE SEQUENCE [LARGE SCALE GENOMIC DNA]</scope>
    <source>
        <strain evidence="16">Gh-67</strain>
    </source>
</reference>
<dbReference type="InterPro" id="IPR003661">
    <property type="entry name" value="HisK_dim/P_dom"/>
</dbReference>
<dbReference type="InterPro" id="IPR011006">
    <property type="entry name" value="CheY-like_superfamily"/>
</dbReference>
<dbReference type="PROSITE" id="PS50109">
    <property type="entry name" value="HIS_KIN"/>
    <property type="match status" value="1"/>
</dbReference>
<comment type="subunit">
    <text evidence="9">At low DSF concentrations, interacts with RpfF.</text>
</comment>
<dbReference type="EMBL" id="FNCG01000013">
    <property type="protein sequence ID" value="SDH88905.1"/>
    <property type="molecule type" value="Genomic_DNA"/>
</dbReference>
<dbReference type="InterPro" id="IPR015943">
    <property type="entry name" value="WD40/YVTN_repeat-like_dom_sf"/>
</dbReference>
<feature type="domain" description="Histidine kinase" evidence="13">
    <location>
        <begin position="872"/>
        <end position="1094"/>
    </location>
</feature>
<dbReference type="InterPro" id="IPR013783">
    <property type="entry name" value="Ig-like_fold"/>
</dbReference>
<dbReference type="CDD" id="cd00156">
    <property type="entry name" value="REC"/>
    <property type="match status" value="1"/>
</dbReference>
<dbReference type="RefSeq" id="WP_091172268.1">
    <property type="nucleotide sequence ID" value="NZ_FNCG01000013.1"/>
</dbReference>
<protein>
    <recommendedName>
        <fullName evidence="10">Sensory/regulatory protein RpfC</fullName>
        <ecNumber evidence="2">2.7.13.3</ecNumber>
    </recommendedName>
</protein>
<keyword evidence="3 11" id="KW-0597">Phosphoprotein</keyword>
<evidence type="ECO:0000256" key="12">
    <source>
        <dbReference type="SAM" id="Phobius"/>
    </source>
</evidence>
<dbReference type="InterPro" id="IPR011110">
    <property type="entry name" value="Reg_prop"/>
</dbReference>
<evidence type="ECO:0000256" key="8">
    <source>
        <dbReference type="ARBA" id="ARBA00023012"/>
    </source>
</evidence>
<evidence type="ECO:0000256" key="3">
    <source>
        <dbReference type="ARBA" id="ARBA00022553"/>
    </source>
</evidence>
<evidence type="ECO:0000259" key="14">
    <source>
        <dbReference type="PROSITE" id="PS50110"/>
    </source>
</evidence>
<gene>
    <name evidence="15" type="ORF">SAMN05192573_113155</name>
</gene>
<accession>A0A1G8G3G9</accession>
<dbReference type="SMART" id="SM00387">
    <property type="entry name" value="HATPase_c"/>
    <property type="match status" value="1"/>
</dbReference>
<dbReference type="SUPFAM" id="SSF47384">
    <property type="entry name" value="Homodimeric domain of signal transducing histidine kinase"/>
    <property type="match status" value="1"/>
</dbReference>
<dbReference type="Gene3D" id="3.40.50.2300">
    <property type="match status" value="2"/>
</dbReference>
<keyword evidence="5" id="KW-0547">Nucleotide-binding</keyword>
<dbReference type="CDD" id="cd17546">
    <property type="entry name" value="REC_hyHK_CKI1_RcsC-like"/>
    <property type="match status" value="1"/>
</dbReference>
<dbReference type="FunFam" id="1.10.287.130:FF:000002">
    <property type="entry name" value="Two-component osmosensing histidine kinase"/>
    <property type="match status" value="1"/>
</dbReference>
<dbReference type="SUPFAM" id="SSF55874">
    <property type="entry name" value="ATPase domain of HSP90 chaperone/DNA topoisomerase II/histidine kinase"/>
    <property type="match status" value="1"/>
</dbReference>
<keyword evidence="4" id="KW-0808">Transferase</keyword>
<dbReference type="Gene3D" id="3.30.565.10">
    <property type="entry name" value="Histidine kinase-like ATPase, C-terminal domain"/>
    <property type="match status" value="1"/>
</dbReference>
<evidence type="ECO:0000256" key="1">
    <source>
        <dbReference type="ARBA" id="ARBA00000085"/>
    </source>
</evidence>
<dbReference type="InterPro" id="IPR036890">
    <property type="entry name" value="HATPase_C_sf"/>
</dbReference>
<evidence type="ECO:0000313" key="15">
    <source>
        <dbReference type="EMBL" id="SDH88905.1"/>
    </source>
</evidence>
<dbReference type="SUPFAM" id="SSF50998">
    <property type="entry name" value="Quinoprotein alcohol dehydrogenase-like"/>
    <property type="match status" value="1"/>
</dbReference>
<dbReference type="GO" id="GO:0005524">
    <property type="term" value="F:ATP binding"/>
    <property type="evidence" value="ECO:0007669"/>
    <property type="project" value="UniProtKB-KW"/>
</dbReference>
<dbReference type="Gene3D" id="1.10.287.130">
    <property type="match status" value="1"/>
</dbReference>
<dbReference type="SMART" id="SM00448">
    <property type="entry name" value="REC"/>
    <property type="match status" value="2"/>
</dbReference>
<comment type="catalytic activity">
    <reaction evidence="1">
        <text>ATP + protein L-histidine = ADP + protein N-phospho-L-histidine.</text>
        <dbReference type="EC" id="2.7.13.3"/>
    </reaction>
</comment>
<dbReference type="FunFam" id="3.30.565.10:FF:000010">
    <property type="entry name" value="Sensor histidine kinase RcsC"/>
    <property type="match status" value="1"/>
</dbReference>
<keyword evidence="7" id="KW-0067">ATP-binding</keyword>
<sequence>MRPILLFIWCLYLLFSGLSYSQTPALKFKQLSTNEGLSQSHVVTIIKDSRGFMWFGTEDGLNKYDGYKFTHYKHDQNNKATINDNYVLAITEDSYHNLWIGTESGLDRFDRASNTFIHYSNHLTFAVQSVFLDSKKRMWLGTSKGLYLFNAANGSFKRFTHAANGTNSIANDFIYQVTEDNNGWLWVGTDDGLYHFNPQNGKFIGYVHDPANQNSIGASWVKAVYKDSKGNIWAGTHGGGLALYNSKNNSFINFKHDPNNSNSICHNDILSILENSDGKLWIGTENGGISVLDYPANKFTCYKFDANDHHSLSSNSVYCLYKDDTGNTWIGTYSGGVDFLPGFGDKFSSYSQNPNNPNSLSNNNVLAISGDDSDENIWIGTDGGGLNLFNRKKKTFVHYLHSDNNSNTISNNYVMAIVPINKDVIGIGYHIGGFDLFDKKKRTFIHHMPQANNPRSLSLSDINNMYKDRDGNIWLGTWKGGLNHYNVKTGLFTRYRNNPEDNNSISSDIVTSVFQDKQGNIWIGTDDNGLNVFNPKTGRFTHYTHDERDKHSLSNNTVESIIETDNGDIWIGTNGGGLNLFNKHNQTFTIYTEREGLPNNVIYAILKDRKGNLWLSTNKGISRFNPKTKAIRNYDISDGLQGDEFKGHSCFQTADGEMFFGGVNGFSTFYPDSLKDNDFVPPVYITGLQIFNKEVNAGAKNSPLQKDISETDSINLSYKQSVLTFEFAALNYTIPEKNQYAYKLEGFDKEWNDVGNKRTATYTNLDPGSYTFRVKASNNDGKWNNKGTFIIINIKPPFWLTWWFKLIVALMFIISGPAFYLIRTRTILKQKAELERQVEERTGQLARAIEVEKKLALEAEEANKAKSIFLATMSHEIRTPMNGVIGMASLLAETPLDEEQRTFAESIQTCGEDLLAVINDILDFSKIESGNMELEEKDFSLRTCIEEVFDVFALKAAHLKLDLVYQIDYDVPAQIIGDSLRLRQILINLISNAIKFTKKGEIYVAVHLLSISDDNHIELGFEIKDTGIGISADKLHRLFKAFSQVDSSTTRQYGGTGLGLVISEQLVKLMGGKISVESEVDKGSTFRFSIHSQKSLLQDSVQINHTMQGFEKSEILVVDDNDTNCRILKAQLEQWQLSPVVAKSGEQALEILARQQHDFKLVITDMQMPFMDGIELATLIRAKYPELPIMLLSSISYVFHKDNPGLFCSILTKPAKQHNLYKHIIKELGKHVNSTTHEPLHSDTANHKLPDNFSESYPLRILVAEDNRMNQKLIMKILSKLGYEAALAADGLEVLDLVNKKIFDVILMDVQMPKMDGLEATRIIKKRFPERPFIIAMTANALQSDLQICIDAGMDDYISKPFKLDDLVKKLVKWAGKNTSAT</sequence>
<evidence type="ECO:0000256" key="10">
    <source>
        <dbReference type="ARBA" id="ARBA00068150"/>
    </source>
</evidence>
<name>A0A1G8G3G9_9SPHI</name>
<dbReference type="STRING" id="551996.SAMN05192573_113155"/>